<dbReference type="InterPro" id="IPR035906">
    <property type="entry name" value="MetI-like_sf"/>
</dbReference>
<accession>A0A1X7M070</accession>
<dbReference type="EMBL" id="FXAT01000012">
    <property type="protein sequence ID" value="SMG59107.1"/>
    <property type="molecule type" value="Genomic_DNA"/>
</dbReference>
<dbReference type="PANTHER" id="PTHR43357">
    <property type="entry name" value="INNER MEMBRANE ABC TRANSPORTER PERMEASE PROTEIN YDCV"/>
    <property type="match status" value="1"/>
</dbReference>
<feature type="compositionally biased region" description="Pro residues" evidence="9">
    <location>
        <begin position="12"/>
        <end position="21"/>
    </location>
</feature>
<feature type="transmembrane region" description="Helical" evidence="8">
    <location>
        <begin position="277"/>
        <end position="295"/>
    </location>
</feature>
<feature type="transmembrane region" description="Helical" evidence="8">
    <location>
        <begin position="145"/>
        <end position="169"/>
    </location>
</feature>
<evidence type="ECO:0000256" key="7">
    <source>
        <dbReference type="ARBA" id="ARBA00023136"/>
    </source>
</evidence>
<keyword evidence="3" id="KW-1003">Cell membrane</keyword>
<feature type="domain" description="ABC transmembrane type-1" evidence="10">
    <location>
        <begin position="107"/>
        <end position="295"/>
    </location>
</feature>
<gene>
    <name evidence="11" type="ORF">SAMN06265784_112122</name>
</gene>
<comment type="subcellular location">
    <subcellularLocation>
        <location evidence="1">Cell inner membrane</location>
        <topology evidence="1">Multi-pass membrane protein</topology>
    </subcellularLocation>
    <subcellularLocation>
        <location evidence="8">Cell membrane</location>
        <topology evidence="8">Multi-pass membrane protein</topology>
    </subcellularLocation>
</comment>
<evidence type="ECO:0000313" key="12">
    <source>
        <dbReference type="Proteomes" id="UP000193228"/>
    </source>
</evidence>
<reference evidence="12" key="1">
    <citation type="submission" date="2017-04" db="EMBL/GenBank/DDBJ databases">
        <authorList>
            <person name="Varghese N."/>
            <person name="Submissions S."/>
        </authorList>
    </citation>
    <scope>NUCLEOTIDE SEQUENCE [LARGE SCALE GENOMIC DNA]</scope>
    <source>
        <strain evidence="12">LMG 29540</strain>
    </source>
</reference>
<dbReference type="AlphaFoldDB" id="A0A1X7M070"/>
<dbReference type="CDD" id="cd06261">
    <property type="entry name" value="TM_PBP2"/>
    <property type="match status" value="1"/>
</dbReference>
<evidence type="ECO:0000256" key="2">
    <source>
        <dbReference type="ARBA" id="ARBA00022448"/>
    </source>
</evidence>
<feature type="transmembrane region" description="Helical" evidence="8">
    <location>
        <begin position="232"/>
        <end position="256"/>
    </location>
</feature>
<keyword evidence="12" id="KW-1185">Reference proteome</keyword>
<sequence>MSTPLPTSRMPQPAPPSPGAPRSPRSLRLPRLPHTMPGQLGKATALVAAIVLFLAALPILTMIVMSFSAADTLEFPPHAYSLHWYRAAWHSFVSPDATDTLSMGAALTTSLIVAFSTMLIATLVSVPAAYALSRYRFRGKPVVEQLVALPLVYPLVMLGLSLLLVFNVLPVELGMGRLIVAHVILALPFTVKNCAASVASIGPEFEEAACVMGASPGRALIDVVLPLMRPGILAGMLFAFIVSFNEFTVTFFLYSIDTMTLPVWLYSRTVSSLDPTVFCFAVVIVAIDFALIWLLEKLIGDEGVAL</sequence>
<dbReference type="Proteomes" id="UP000193228">
    <property type="component" value="Unassembled WGS sequence"/>
</dbReference>
<keyword evidence="2 8" id="KW-0813">Transport</keyword>
<dbReference type="InterPro" id="IPR000515">
    <property type="entry name" value="MetI-like"/>
</dbReference>
<dbReference type="OrthoDB" id="8111552at2"/>
<evidence type="ECO:0000256" key="9">
    <source>
        <dbReference type="SAM" id="MobiDB-lite"/>
    </source>
</evidence>
<evidence type="ECO:0000259" key="10">
    <source>
        <dbReference type="PROSITE" id="PS50928"/>
    </source>
</evidence>
<evidence type="ECO:0000256" key="5">
    <source>
        <dbReference type="ARBA" id="ARBA00022692"/>
    </source>
</evidence>
<keyword evidence="6 8" id="KW-1133">Transmembrane helix</keyword>
<proteinExistence type="inferred from homology"/>
<evidence type="ECO:0000256" key="3">
    <source>
        <dbReference type="ARBA" id="ARBA00022475"/>
    </source>
</evidence>
<keyword evidence="5 8" id="KW-0812">Transmembrane</keyword>
<dbReference type="Pfam" id="PF00528">
    <property type="entry name" value="BPD_transp_1"/>
    <property type="match status" value="1"/>
</dbReference>
<dbReference type="GO" id="GO:0055085">
    <property type="term" value="P:transmembrane transport"/>
    <property type="evidence" value="ECO:0007669"/>
    <property type="project" value="InterPro"/>
</dbReference>
<evidence type="ECO:0000256" key="8">
    <source>
        <dbReference type="RuleBase" id="RU363032"/>
    </source>
</evidence>
<dbReference type="SUPFAM" id="SSF161098">
    <property type="entry name" value="MetI-like"/>
    <property type="match status" value="1"/>
</dbReference>
<dbReference type="Gene3D" id="1.10.3720.10">
    <property type="entry name" value="MetI-like"/>
    <property type="match status" value="1"/>
</dbReference>
<keyword evidence="4" id="KW-0997">Cell inner membrane</keyword>
<evidence type="ECO:0000256" key="6">
    <source>
        <dbReference type="ARBA" id="ARBA00022989"/>
    </source>
</evidence>
<dbReference type="RefSeq" id="WP_085488713.1">
    <property type="nucleotide sequence ID" value="NZ_FXAT01000012.1"/>
</dbReference>
<organism evidence="11 12">
    <name type="scientific">Paraburkholderia susongensis</name>
    <dbReference type="NCBI Taxonomy" id="1515439"/>
    <lineage>
        <taxon>Bacteria</taxon>
        <taxon>Pseudomonadati</taxon>
        <taxon>Pseudomonadota</taxon>
        <taxon>Betaproteobacteria</taxon>
        <taxon>Burkholderiales</taxon>
        <taxon>Burkholderiaceae</taxon>
        <taxon>Paraburkholderia</taxon>
    </lineage>
</organism>
<evidence type="ECO:0000313" key="11">
    <source>
        <dbReference type="EMBL" id="SMG59107.1"/>
    </source>
</evidence>
<name>A0A1X7M070_9BURK</name>
<feature type="compositionally biased region" description="Low complexity" evidence="9">
    <location>
        <begin position="22"/>
        <end position="33"/>
    </location>
</feature>
<feature type="transmembrane region" description="Helical" evidence="8">
    <location>
        <begin position="45"/>
        <end position="67"/>
    </location>
</feature>
<feature type="region of interest" description="Disordered" evidence="9">
    <location>
        <begin position="1"/>
        <end position="33"/>
    </location>
</feature>
<feature type="transmembrane region" description="Helical" evidence="8">
    <location>
        <begin position="111"/>
        <end position="133"/>
    </location>
</feature>
<evidence type="ECO:0000256" key="4">
    <source>
        <dbReference type="ARBA" id="ARBA00022519"/>
    </source>
</evidence>
<dbReference type="STRING" id="1515439.SAMN06265784_112122"/>
<keyword evidence="7 8" id="KW-0472">Membrane</keyword>
<feature type="compositionally biased region" description="Low complexity" evidence="9">
    <location>
        <begin position="1"/>
        <end position="11"/>
    </location>
</feature>
<protein>
    <submittedName>
        <fullName evidence="11">Putative spermidine/putrescine transport system permease protein</fullName>
    </submittedName>
</protein>
<comment type="similarity">
    <text evidence="8">Belongs to the binding-protein-dependent transport system permease family.</text>
</comment>
<dbReference type="PROSITE" id="PS50928">
    <property type="entry name" value="ABC_TM1"/>
    <property type="match status" value="1"/>
</dbReference>
<dbReference type="GO" id="GO:0005886">
    <property type="term" value="C:plasma membrane"/>
    <property type="evidence" value="ECO:0007669"/>
    <property type="project" value="UniProtKB-SubCell"/>
</dbReference>
<evidence type="ECO:0000256" key="1">
    <source>
        <dbReference type="ARBA" id="ARBA00004429"/>
    </source>
</evidence>
<dbReference type="PANTHER" id="PTHR43357:SF4">
    <property type="entry name" value="INNER MEMBRANE ABC TRANSPORTER PERMEASE PROTEIN YDCV"/>
    <property type="match status" value="1"/>
</dbReference>